<keyword evidence="1" id="KW-0732">Signal</keyword>
<evidence type="ECO:0000256" key="1">
    <source>
        <dbReference type="SAM" id="SignalP"/>
    </source>
</evidence>
<keyword evidence="3" id="KW-1185">Reference proteome</keyword>
<evidence type="ECO:0000313" key="3">
    <source>
        <dbReference type="Proteomes" id="UP000027222"/>
    </source>
</evidence>
<dbReference type="AlphaFoldDB" id="A0A067SV61"/>
<evidence type="ECO:0008006" key="4">
    <source>
        <dbReference type="Google" id="ProtNLM"/>
    </source>
</evidence>
<reference evidence="3" key="1">
    <citation type="journal article" date="2014" name="Proc. Natl. Acad. Sci. U.S.A.">
        <title>Extensive sampling of basidiomycete genomes demonstrates inadequacy of the white-rot/brown-rot paradigm for wood decay fungi.</title>
        <authorList>
            <person name="Riley R."/>
            <person name="Salamov A.A."/>
            <person name="Brown D.W."/>
            <person name="Nagy L.G."/>
            <person name="Floudas D."/>
            <person name="Held B.W."/>
            <person name="Levasseur A."/>
            <person name="Lombard V."/>
            <person name="Morin E."/>
            <person name="Otillar R."/>
            <person name="Lindquist E.A."/>
            <person name="Sun H."/>
            <person name="LaButti K.M."/>
            <person name="Schmutz J."/>
            <person name="Jabbour D."/>
            <person name="Luo H."/>
            <person name="Baker S.E."/>
            <person name="Pisabarro A.G."/>
            <person name="Walton J.D."/>
            <person name="Blanchette R.A."/>
            <person name="Henrissat B."/>
            <person name="Martin F."/>
            <person name="Cullen D."/>
            <person name="Hibbett D.S."/>
            <person name="Grigoriev I.V."/>
        </authorList>
    </citation>
    <scope>NUCLEOTIDE SEQUENCE [LARGE SCALE GENOMIC DNA]</scope>
    <source>
        <strain evidence="3">CBS 339.88</strain>
    </source>
</reference>
<dbReference type="Proteomes" id="UP000027222">
    <property type="component" value="Unassembled WGS sequence"/>
</dbReference>
<accession>A0A067SV61</accession>
<protein>
    <recommendedName>
        <fullName evidence="4">SCP domain-containing protein</fullName>
    </recommendedName>
</protein>
<dbReference type="OrthoDB" id="3113551at2759"/>
<proteinExistence type="predicted"/>
<dbReference type="EMBL" id="KL142396">
    <property type="protein sequence ID" value="KDR70663.1"/>
    <property type="molecule type" value="Genomic_DNA"/>
</dbReference>
<name>A0A067SV61_GALM3</name>
<feature type="signal peptide" evidence="1">
    <location>
        <begin position="1"/>
        <end position="22"/>
    </location>
</feature>
<dbReference type="HOGENOM" id="CLU_1434537_0_0_1"/>
<feature type="chain" id="PRO_5001649129" description="SCP domain-containing protein" evidence="1">
    <location>
        <begin position="23"/>
        <end position="189"/>
    </location>
</feature>
<organism evidence="2 3">
    <name type="scientific">Galerina marginata (strain CBS 339.88)</name>
    <dbReference type="NCBI Taxonomy" id="685588"/>
    <lineage>
        <taxon>Eukaryota</taxon>
        <taxon>Fungi</taxon>
        <taxon>Dikarya</taxon>
        <taxon>Basidiomycota</taxon>
        <taxon>Agaricomycotina</taxon>
        <taxon>Agaricomycetes</taxon>
        <taxon>Agaricomycetidae</taxon>
        <taxon>Agaricales</taxon>
        <taxon>Agaricineae</taxon>
        <taxon>Strophariaceae</taxon>
        <taxon>Galerina</taxon>
    </lineage>
</organism>
<evidence type="ECO:0000313" key="2">
    <source>
        <dbReference type="EMBL" id="KDR70663.1"/>
    </source>
</evidence>
<sequence>MKVSFVALAPIVAAFFATSAFAAPYPGGRTASNDLSARDIPVDVAIAVVARALEEGEIDARGLGSLVNVVKKFRKATPEEKERRKAFVAGHKEYVKTGKEIAAQAKKESGGGANYNVKTQYHGPGYAEHGAKAEKLVKAGWHAHKNLQQYKHADISVQQLAGGRKMATARFHNGPGTQMSGVNVHHMWD</sequence>
<gene>
    <name evidence="2" type="ORF">GALMADRAFT_214406</name>
</gene>